<proteinExistence type="predicted"/>
<dbReference type="Proteomes" id="UP000265970">
    <property type="component" value="Unassembled WGS sequence"/>
</dbReference>
<accession>A0A395XE20</accession>
<dbReference type="RefSeq" id="WP_118239343.1">
    <property type="nucleotide sequence ID" value="NZ_QRZV01000003.1"/>
</dbReference>
<sequence length="102" mass="11405">MHTTLDLSQYNDVTAYADAVHCPVVHGDYLPTPQAVARRVREAMDDRHLSMEQVAKEAHVSIQAVYSLRDSGLSSLCEARRVFAVLDIRVHAYPVEMVPLSL</sequence>
<gene>
    <name evidence="1" type="ORF">DWV92_06330</name>
</gene>
<dbReference type="EMBL" id="QRZV01000003">
    <property type="protein sequence ID" value="RGW09271.1"/>
    <property type="molecule type" value="Genomic_DNA"/>
</dbReference>
<reference evidence="1 2" key="1">
    <citation type="submission" date="2018-08" db="EMBL/GenBank/DDBJ databases">
        <title>A genome reference for cultivated species of the human gut microbiota.</title>
        <authorList>
            <person name="Zou Y."/>
            <person name="Xue W."/>
            <person name="Luo G."/>
        </authorList>
    </citation>
    <scope>NUCLEOTIDE SEQUENCE [LARGE SCALE GENOMIC DNA]</scope>
    <source>
        <strain evidence="1 2">AF13-3LB</strain>
    </source>
</reference>
<organism evidence="1 2">
    <name type="scientific">Bifidobacterium pseudolongum</name>
    <dbReference type="NCBI Taxonomy" id="1694"/>
    <lineage>
        <taxon>Bacteria</taxon>
        <taxon>Bacillati</taxon>
        <taxon>Actinomycetota</taxon>
        <taxon>Actinomycetes</taxon>
        <taxon>Bifidobacteriales</taxon>
        <taxon>Bifidobacteriaceae</taxon>
        <taxon>Bifidobacterium</taxon>
    </lineage>
</organism>
<protein>
    <submittedName>
        <fullName evidence="1">XRE family transcriptional regulator</fullName>
    </submittedName>
</protein>
<dbReference type="AlphaFoldDB" id="A0A395XE20"/>
<name>A0A395XE20_9BIFI</name>
<evidence type="ECO:0000313" key="2">
    <source>
        <dbReference type="Proteomes" id="UP000265970"/>
    </source>
</evidence>
<comment type="caution">
    <text evidence="1">The sequence shown here is derived from an EMBL/GenBank/DDBJ whole genome shotgun (WGS) entry which is preliminary data.</text>
</comment>
<evidence type="ECO:0000313" key="1">
    <source>
        <dbReference type="EMBL" id="RGW09271.1"/>
    </source>
</evidence>